<protein>
    <submittedName>
        <fullName evidence="2">DUF2950 domain-containing protein</fullName>
    </submittedName>
</protein>
<dbReference type="Pfam" id="PF11453">
    <property type="entry name" value="DUF2950"/>
    <property type="match status" value="1"/>
</dbReference>
<dbReference type="AlphaFoldDB" id="A0A2P7BI68"/>
<evidence type="ECO:0000313" key="3">
    <source>
        <dbReference type="Proteomes" id="UP000241764"/>
    </source>
</evidence>
<feature type="chain" id="PRO_5015146740" evidence="1">
    <location>
        <begin position="26"/>
        <end position="309"/>
    </location>
</feature>
<evidence type="ECO:0000256" key="1">
    <source>
        <dbReference type="SAM" id="SignalP"/>
    </source>
</evidence>
<proteinExistence type="predicted"/>
<dbReference type="Proteomes" id="UP000241764">
    <property type="component" value="Unassembled WGS sequence"/>
</dbReference>
<sequence>MYGTTPKILLASALLSLAASLSTFAAEPSLQRFVGPEPETFMEPGEAVDALKKDLEAKDIDHLAKILGLKAEEAKKSDDFDERLTDLQKAAKERAEIRGREDGVKEIILGNLAWPFPFPLVKRDTGWQFDTLKGLEEVLARRIGENEIEAIQTCRNYILAQVAYAKDDHDGDSVLEFAQKIISDEGKQNGLYWKSAGGEESPAGGFGDASKIEAAAGSDRGYFGYRYRVLRAQGNNIAGGKYDFVINGNMIAGHALIAWPAIYGETGVMTFVVSHHGTLYEKDLGPGTGKAVKEIRSFNPDRTWEPVED</sequence>
<evidence type="ECO:0000313" key="2">
    <source>
        <dbReference type="EMBL" id="PSH66174.1"/>
    </source>
</evidence>
<dbReference type="RefSeq" id="WP_106663038.1">
    <property type="nucleotide sequence ID" value="NZ_PGGM01000002.1"/>
</dbReference>
<organism evidence="2 3">
    <name type="scientific">Phyllobacterium sophorae</name>
    <dbReference type="NCBI Taxonomy" id="1520277"/>
    <lineage>
        <taxon>Bacteria</taxon>
        <taxon>Pseudomonadati</taxon>
        <taxon>Pseudomonadota</taxon>
        <taxon>Alphaproteobacteria</taxon>
        <taxon>Hyphomicrobiales</taxon>
        <taxon>Phyllobacteriaceae</taxon>
        <taxon>Phyllobacterium</taxon>
    </lineage>
</organism>
<name>A0A2P7BI68_9HYPH</name>
<dbReference type="OrthoDB" id="108782at2"/>
<keyword evidence="3" id="KW-1185">Reference proteome</keyword>
<comment type="caution">
    <text evidence="2">The sequence shown here is derived from an EMBL/GenBank/DDBJ whole genome shotgun (WGS) entry which is preliminary data.</text>
</comment>
<dbReference type="InterPro" id="IPR021556">
    <property type="entry name" value="DUF2950"/>
</dbReference>
<gene>
    <name evidence="2" type="ORF">CU103_06200</name>
</gene>
<dbReference type="EMBL" id="PGGM01000002">
    <property type="protein sequence ID" value="PSH66174.1"/>
    <property type="molecule type" value="Genomic_DNA"/>
</dbReference>
<keyword evidence="1" id="KW-0732">Signal</keyword>
<accession>A0A2P7BI68</accession>
<reference evidence="3" key="1">
    <citation type="submission" date="2017-11" db="EMBL/GenBank/DDBJ databases">
        <authorList>
            <person name="Kuznetsova I."/>
            <person name="Sazanova A."/>
            <person name="Chirak E."/>
            <person name="Safronova V."/>
            <person name="Willems A."/>
        </authorList>
    </citation>
    <scope>NUCLEOTIDE SEQUENCE [LARGE SCALE GENOMIC DNA]</scope>
    <source>
        <strain evidence="3">CCBAU 03422</strain>
    </source>
</reference>
<feature type="signal peptide" evidence="1">
    <location>
        <begin position="1"/>
        <end position="25"/>
    </location>
</feature>